<keyword evidence="3" id="KW-1185">Reference proteome</keyword>
<proteinExistence type="predicted"/>
<evidence type="ECO:0000313" key="3">
    <source>
        <dbReference type="Proteomes" id="UP001430990"/>
    </source>
</evidence>
<name>A0ABY3R1N5_9BRAD</name>
<protein>
    <submittedName>
        <fullName evidence="2">Uncharacterized protein</fullName>
    </submittedName>
</protein>
<dbReference type="Proteomes" id="UP001430990">
    <property type="component" value="Plasmid pCC829_2"/>
</dbReference>
<keyword evidence="2" id="KW-0614">Plasmid</keyword>
<evidence type="ECO:0000313" key="2">
    <source>
        <dbReference type="EMBL" id="UFW92149.1"/>
    </source>
</evidence>
<feature type="region of interest" description="Disordered" evidence="1">
    <location>
        <begin position="1"/>
        <end position="62"/>
    </location>
</feature>
<sequence>MARLPQQALGPGTSSQGLDAGQHAPVTGSPPSEADNIEVGGAHADGGTKRASWRNAPAHDPPIDAASEAALEVKSIDAISRVSLFESGAGANEMEPRAVLAWLYGPNLSNGLLSFVVPRLRHPDVLRPDKHGVLLERLTQTLEAAPDDKMARECLAILQQELRRLLLLRQNQNSLIKG</sequence>
<evidence type="ECO:0000256" key="1">
    <source>
        <dbReference type="SAM" id="MobiDB-lite"/>
    </source>
</evidence>
<accession>A0ABY3R1N5</accession>
<dbReference type="RefSeq" id="WP_231145949.1">
    <property type="nucleotide sequence ID" value="NZ_CP088102.1"/>
</dbReference>
<dbReference type="EMBL" id="CP088102">
    <property type="protein sequence ID" value="UFW92149.1"/>
    <property type="molecule type" value="Genomic_DNA"/>
</dbReference>
<organism evidence="2 3">
    <name type="scientific">Bradyrhizobium barranii</name>
    <dbReference type="NCBI Taxonomy" id="2992140"/>
    <lineage>
        <taxon>Bacteria</taxon>
        <taxon>Pseudomonadati</taxon>
        <taxon>Pseudomonadota</taxon>
        <taxon>Alphaproteobacteria</taxon>
        <taxon>Hyphomicrobiales</taxon>
        <taxon>Nitrobacteraceae</taxon>
        <taxon>Bradyrhizobium</taxon>
    </lineage>
</organism>
<gene>
    <name evidence="2" type="ORF">BjapCC829_48855</name>
</gene>
<geneLocation type="plasmid" evidence="2 3">
    <name>pCC829_2</name>
</geneLocation>
<reference evidence="2" key="1">
    <citation type="submission" date="2021-11" db="EMBL/GenBank/DDBJ databases">
        <title>Australian commercial rhizobial inoculants.</title>
        <authorList>
            <person name="Kohlmeier M.G."/>
            <person name="O'Hara G.W."/>
            <person name="Colombi E."/>
            <person name="Ramsay J.P."/>
            <person name="Terpolilli J."/>
        </authorList>
    </citation>
    <scope>NUCLEOTIDE SEQUENCE</scope>
    <source>
        <strain evidence="2">CC829</strain>
        <plasmid evidence="2">pCC829_2</plasmid>
    </source>
</reference>